<keyword evidence="3" id="KW-1185">Reference proteome</keyword>
<feature type="region of interest" description="Disordered" evidence="1">
    <location>
        <begin position="113"/>
        <end position="132"/>
    </location>
</feature>
<evidence type="ECO:0000313" key="3">
    <source>
        <dbReference type="Proteomes" id="UP000078541"/>
    </source>
</evidence>
<dbReference type="Proteomes" id="UP000078541">
    <property type="component" value="Unassembled WGS sequence"/>
</dbReference>
<name>A0A195FY44_9HYME</name>
<reference evidence="2 3" key="1">
    <citation type="submission" date="2016-03" db="EMBL/GenBank/DDBJ databases">
        <title>Trachymyrmex septentrionalis WGS genome.</title>
        <authorList>
            <person name="Nygaard S."/>
            <person name="Hu H."/>
            <person name="Boomsma J."/>
            <person name="Zhang G."/>
        </authorList>
    </citation>
    <scope>NUCLEOTIDE SEQUENCE [LARGE SCALE GENOMIC DNA]</scope>
    <source>
        <strain evidence="2">Tsep2-gDNA-1</strain>
        <tissue evidence="2">Whole body</tissue>
    </source>
</reference>
<evidence type="ECO:0000313" key="2">
    <source>
        <dbReference type="EMBL" id="KYN45356.1"/>
    </source>
</evidence>
<accession>A0A195FY44</accession>
<protein>
    <submittedName>
        <fullName evidence="2">Uncharacterized protein</fullName>
    </submittedName>
</protein>
<proteinExistence type="predicted"/>
<dbReference type="EMBL" id="KQ981169">
    <property type="protein sequence ID" value="KYN45356.1"/>
    <property type="molecule type" value="Genomic_DNA"/>
</dbReference>
<feature type="non-terminal residue" evidence="2">
    <location>
        <position position="1"/>
    </location>
</feature>
<evidence type="ECO:0000256" key="1">
    <source>
        <dbReference type="SAM" id="MobiDB-lite"/>
    </source>
</evidence>
<gene>
    <name evidence="2" type="ORF">ALC56_00202</name>
</gene>
<dbReference type="AlphaFoldDB" id="A0A195FY44"/>
<sequence length="206" mass="23311">PLEVKVDSGTVDDAGKMCRATVRGEAPARTSHRFVYVVHLRAAILRNSRTNTKDLYTEGVLLDDVLDASLALTRWFTAVYRCLPGDAIRLIVTRICGRKRRRKEIRRLNLMPDTKGLKGQRPREAYNGGRGNESCEHYRSPYPSYSNSRRFGHRVRFGSSRACPYSVASRLEIVGRRGCLRVSNRKRKGRDGVYFSANLTGDSAIF</sequence>
<organism evidence="2 3">
    <name type="scientific">Trachymyrmex septentrionalis</name>
    <dbReference type="NCBI Taxonomy" id="34720"/>
    <lineage>
        <taxon>Eukaryota</taxon>
        <taxon>Metazoa</taxon>
        <taxon>Ecdysozoa</taxon>
        <taxon>Arthropoda</taxon>
        <taxon>Hexapoda</taxon>
        <taxon>Insecta</taxon>
        <taxon>Pterygota</taxon>
        <taxon>Neoptera</taxon>
        <taxon>Endopterygota</taxon>
        <taxon>Hymenoptera</taxon>
        <taxon>Apocrita</taxon>
        <taxon>Aculeata</taxon>
        <taxon>Formicoidea</taxon>
        <taxon>Formicidae</taxon>
        <taxon>Myrmicinae</taxon>
        <taxon>Trachymyrmex</taxon>
    </lineage>
</organism>